<dbReference type="Proteomes" id="UP000040453">
    <property type="component" value="Unassembled WGS sequence"/>
</dbReference>
<evidence type="ECO:0000256" key="6">
    <source>
        <dbReference type="RuleBase" id="RU362028"/>
    </source>
</evidence>
<organism evidence="8 9">
    <name type="scientific">Oceanobacillus oncorhynchi</name>
    <dbReference type="NCBI Taxonomy" id="545501"/>
    <lineage>
        <taxon>Bacteria</taxon>
        <taxon>Bacillati</taxon>
        <taxon>Bacillota</taxon>
        <taxon>Bacilli</taxon>
        <taxon>Bacillales</taxon>
        <taxon>Bacillaceae</taxon>
        <taxon>Oceanobacillus</taxon>
    </lineage>
</organism>
<gene>
    <name evidence="8" type="primary">rluD_1</name>
    <name evidence="8" type="ORF">BN997_03023</name>
</gene>
<comment type="catalytic activity">
    <reaction evidence="1 6">
        <text>a uridine in RNA = a pseudouridine in RNA</text>
        <dbReference type="Rhea" id="RHEA:48348"/>
        <dbReference type="Rhea" id="RHEA-COMP:12068"/>
        <dbReference type="Rhea" id="RHEA-COMP:12069"/>
        <dbReference type="ChEBI" id="CHEBI:65314"/>
        <dbReference type="ChEBI" id="CHEBI:65315"/>
    </reaction>
</comment>
<keyword evidence="9" id="KW-1185">Reference proteome</keyword>
<dbReference type="PROSITE" id="PS50889">
    <property type="entry name" value="S4"/>
    <property type="match status" value="1"/>
</dbReference>
<keyword evidence="3 6" id="KW-0413">Isomerase</keyword>
<dbReference type="OrthoDB" id="9807829at2"/>
<reference evidence="8 9" key="1">
    <citation type="submission" date="2014-11" db="EMBL/GenBank/DDBJ databases">
        <authorList>
            <person name="Urmite Genomes Urmite Genomes"/>
        </authorList>
    </citation>
    <scope>NUCLEOTIDE SEQUENCE [LARGE SCALE GENOMIC DNA]</scope>
    <source>
        <strain evidence="8 9">Oc5</strain>
    </source>
</reference>
<dbReference type="PANTHER" id="PTHR21600:SF44">
    <property type="entry name" value="RIBOSOMAL LARGE SUBUNIT PSEUDOURIDINE SYNTHASE D"/>
    <property type="match status" value="1"/>
</dbReference>
<evidence type="ECO:0000313" key="8">
    <source>
        <dbReference type="EMBL" id="CEI83132.1"/>
    </source>
</evidence>
<dbReference type="RefSeq" id="WP_042533369.1">
    <property type="nucleotide sequence ID" value="NZ_CAXOIH010000023.1"/>
</dbReference>
<dbReference type="GO" id="GO:0009982">
    <property type="term" value="F:pseudouridine synthase activity"/>
    <property type="evidence" value="ECO:0007669"/>
    <property type="project" value="InterPro"/>
</dbReference>
<dbReference type="CDD" id="cd02869">
    <property type="entry name" value="PseudoU_synth_RluA_like"/>
    <property type="match status" value="1"/>
</dbReference>
<dbReference type="InterPro" id="IPR006145">
    <property type="entry name" value="PsdUridine_synth_RsuA/RluA"/>
</dbReference>
<protein>
    <recommendedName>
        <fullName evidence="6">Pseudouridine synthase</fullName>
        <ecNumber evidence="6">5.4.99.-</ecNumber>
    </recommendedName>
</protein>
<evidence type="ECO:0000313" key="9">
    <source>
        <dbReference type="Proteomes" id="UP000040453"/>
    </source>
</evidence>
<dbReference type="Gene3D" id="3.30.2350.10">
    <property type="entry name" value="Pseudouridine synthase"/>
    <property type="match status" value="1"/>
</dbReference>
<dbReference type="SUPFAM" id="SSF55120">
    <property type="entry name" value="Pseudouridine synthase"/>
    <property type="match status" value="1"/>
</dbReference>
<comment type="function">
    <text evidence="6">Responsible for synthesis of pseudouridine from uracil.</text>
</comment>
<evidence type="ECO:0000256" key="4">
    <source>
        <dbReference type="PIRSR" id="PIRSR606225-1"/>
    </source>
</evidence>
<dbReference type="InterPro" id="IPR006225">
    <property type="entry name" value="PsdUridine_synth_RluC/D"/>
</dbReference>
<dbReference type="PROSITE" id="PS01129">
    <property type="entry name" value="PSI_RLU"/>
    <property type="match status" value="1"/>
</dbReference>
<dbReference type="InterPro" id="IPR050188">
    <property type="entry name" value="RluA_PseudoU_synthase"/>
</dbReference>
<evidence type="ECO:0000256" key="5">
    <source>
        <dbReference type="PROSITE-ProRule" id="PRU00182"/>
    </source>
</evidence>
<dbReference type="GO" id="GO:0000455">
    <property type="term" value="P:enzyme-directed rRNA pseudouridine synthesis"/>
    <property type="evidence" value="ECO:0007669"/>
    <property type="project" value="TreeGrafter"/>
</dbReference>
<feature type="active site" evidence="4">
    <location>
        <position position="143"/>
    </location>
</feature>
<evidence type="ECO:0000259" key="7">
    <source>
        <dbReference type="Pfam" id="PF00849"/>
    </source>
</evidence>
<dbReference type="CDD" id="cd00165">
    <property type="entry name" value="S4"/>
    <property type="match status" value="1"/>
</dbReference>
<dbReference type="AlphaFoldDB" id="A0A0A1MUD1"/>
<dbReference type="EMBL" id="CDGG01000001">
    <property type="protein sequence ID" value="CEI83132.1"/>
    <property type="molecule type" value="Genomic_DNA"/>
</dbReference>
<dbReference type="EC" id="5.4.99.-" evidence="6"/>
<accession>A0A0A1MUD1</accession>
<dbReference type="GO" id="GO:0140098">
    <property type="term" value="F:catalytic activity, acting on RNA"/>
    <property type="evidence" value="ECO:0007669"/>
    <property type="project" value="UniProtKB-ARBA"/>
</dbReference>
<dbReference type="Pfam" id="PF00849">
    <property type="entry name" value="PseudoU_synth_2"/>
    <property type="match status" value="1"/>
</dbReference>
<feature type="domain" description="Pseudouridine synthase RsuA/RluA-like" evidence="7">
    <location>
        <begin position="96"/>
        <end position="247"/>
    </location>
</feature>
<keyword evidence="5" id="KW-0694">RNA-binding</keyword>
<dbReference type="STRING" id="545501.BN997_03023"/>
<dbReference type="NCBIfam" id="TIGR00005">
    <property type="entry name" value="rluA_subfam"/>
    <property type="match status" value="1"/>
</dbReference>
<proteinExistence type="inferred from homology"/>
<dbReference type="GO" id="GO:0003723">
    <property type="term" value="F:RNA binding"/>
    <property type="evidence" value="ECO:0007669"/>
    <property type="project" value="UniProtKB-KW"/>
</dbReference>
<evidence type="ECO:0000256" key="3">
    <source>
        <dbReference type="ARBA" id="ARBA00023235"/>
    </source>
</evidence>
<dbReference type="InterPro" id="IPR020103">
    <property type="entry name" value="PsdUridine_synth_cat_dom_sf"/>
</dbReference>
<evidence type="ECO:0000256" key="2">
    <source>
        <dbReference type="ARBA" id="ARBA00010876"/>
    </source>
</evidence>
<dbReference type="InterPro" id="IPR006224">
    <property type="entry name" value="PsdUridine_synth_RluA-like_CS"/>
</dbReference>
<evidence type="ECO:0000256" key="1">
    <source>
        <dbReference type="ARBA" id="ARBA00000073"/>
    </source>
</evidence>
<comment type="similarity">
    <text evidence="2 6">Belongs to the pseudouridine synthase RluA family.</text>
</comment>
<dbReference type="PANTHER" id="PTHR21600">
    <property type="entry name" value="MITOCHONDRIAL RNA PSEUDOURIDINE SYNTHASE"/>
    <property type="match status" value="1"/>
</dbReference>
<sequence>MKNKKRPRSKKAAPFLTYEVTEPGELFSFLRGVLANRSRNSVKSILTRGQVSVNDRIQTQHNYMLEKGQVVKILKNKEAVKQEVFIGMSIVYEDEDIIVIDKEAGLLSIATKEERRQTAFHQLMDYVKQEDPANRIFVVHRLDKETSGVMVFAKSEKVKRKLQDNWKDIVKERTYVVLVEGKVAKEKGYIVSWLKESPTHKMYSSRVKNDGQRAATRYRVIQSNQQFSLLEVELETGRKNQIRVHMQELGHPVVGDKKYGGGNRRILGRLGLHAKALALYHPKTNTLMFFRSDVPKSFYHKSK</sequence>
<name>A0A0A1MUD1_9BACI</name>